<organism evidence="2 3">
    <name type="scientific">Elsinoe batatas</name>
    <dbReference type="NCBI Taxonomy" id="2601811"/>
    <lineage>
        <taxon>Eukaryota</taxon>
        <taxon>Fungi</taxon>
        <taxon>Dikarya</taxon>
        <taxon>Ascomycota</taxon>
        <taxon>Pezizomycotina</taxon>
        <taxon>Dothideomycetes</taxon>
        <taxon>Dothideomycetidae</taxon>
        <taxon>Myriangiales</taxon>
        <taxon>Elsinoaceae</taxon>
        <taxon>Elsinoe</taxon>
    </lineage>
</organism>
<protein>
    <submittedName>
        <fullName evidence="2">Uncharacterized protein</fullName>
    </submittedName>
</protein>
<evidence type="ECO:0000313" key="3">
    <source>
        <dbReference type="Proteomes" id="UP000809789"/>
    </source>
</evidence>
<feature type="transmembrane region" description="Helical" evidence="1">
    <location>
        <begin position="12"/>
        <end position="36"/>
    </location>
</feature>
<dbReference type="OrthoDB" id="2603at2759"/>
<keyword evidence="3" id="KW-1185">Reference proteome</keyword>
<evidence type="ECO:0000256" key="1">
    <source>
        <dbReference type="SAM" id="Phobius"/>
    </source>
</evidence>
<feature type="transmembrane region" description="Helical" evidence="1">
    <location>
        <begin position="239"/>
        <end position="258"/>
    </location>
</feature>
<proteinExistence type="predicted"/>
<dbReference type="EMBL" id="JAESVG020000001">
    <property type="protein sequence ID" value="KAG8631578.1"/>
    <property type="molecule type" value="Genomic_DNA"/>
</dbReference>
<evidence type="ECO:0000313" key="2">
    <source>
        <dbReference type="EMBL" id="KAG8631578.1"/>
    </source>
</evidence>
<dbReference type="Proteomes" id="UP000809789">
    <property type="component" value="Unassembled WGS sequence"/>
</dbReference>
<gene>
    <name evidence="2" type="ORF">KVT40_000718</name>
</gene>
<sequence>MPLVSFHDWKTAVLGGPITGLIGSIIFLLVAILSYLEALNAPSDPCCAYTVTNSITSTGAMLVTVAPDLSQCHHHHQNRSSLLASDRATSLIPPSDPTPLIAITDKSLTTVDVVPVATPSAPVTAAVPSRPIALLPRKHHFLPHLQQLAFLSALVNLLGNLIYFPSTVFLQIISSLGMWLASLLLVKETQTRWWRPAFGVVGWWISMLNVTGGLGFLISGILGFAAYTDTCGPLYLGSMVANFIGCWGFFIAAVLMWYEATEKFPVVDVR</sequence>
<accession>A0A8K0LBH1</accession>
<comment type="caution">
    <text evidence="2">The sequence shown here is derived from an EMBL/GenBank/DDBJ whole genome shotgun (WGS) entry which is preliminary data.</text>
</comment>
<keyword evidence="1" id="KW-0472">Membrane</keyword>
<dbReference type="AlphaFoldDB" id="A0A8K0LBH1"/>
<reference evidence="2" key="1">
    <citation type="submission" date="2021-07" db="EMBL/GenBank/DDBJ databases">
        <title>Elsinoe batatas strain:CRI-CJ2 Genome sequencing and assembly.</title>
        <authorList>
            <person name="Huang L."/>
        </authorList>
    </citation>
    <scope>NUCLEOTIDE SEQUENCE</scope>
    <source>
        <strain evidence="2">CRI-CJ2</strain>
    </source>
</reference>
<keyword evidence="1" id="KW-0812">Transmembrane</keyword>
<keyword evidence="1" id="KW-1133">Transmembrane helix</keyword>
<name>A0A8K0LBH1_9PEZI</name>
<feature type="transmembrane region" description="Helical" evidence="1">
    <location>
        <begin position="198"/>
        <end position="227"/>
    </location>
</feature>
<feature type="transmembrane region" description="Helical" evidence="1">
    <location>
        <begin position="169"/>
        <end position="186"/>
    </location>
</feature>